<name>A0AAW5I245_9BACT</name>
<proteinExistence type="predicted"/>
<comment type="caution">
    <text evidence="1">The sequence shown here is derived from an EMBL/GenBank/DDBJ whole genome shotgun (WGS) entry which is preliminary data.</text>
</comment>
<dbReference type="InterPro" id="IPR008979">
    <property type="entry name" value="Galactose-bd-like_sf"/>
</dbReference>
<gene>
    <name evidence="1" type="ORF">NND11_07975</name>
</gene>
<dbReference type="Proteomes" id="UP001206014">
    <property type="component" value="Unassembled WGS sequence"/>
</dbReference>
<accession>A0AAW5I245</accession>
<dbReference type="RefSeq" id="WP_234564263.1">
    <property type="nucleotide sequence ID" value="NZ_JAJTTD010000008.1"/>
</dbReference>
<sequence>MNDGVEVTLIAIDGKGHWHSNDPNGVNSTQELWNFFKLHQLNQHSVPVENRNYFIRYESTVGENLWDRQAIYTLPKALEKGAKYTLTMKVRTSADCAELGFWPIWNASDHKNQWGGSDDVQYLAAYHVEAGDWKTLTWNFTANFTLDTFQFVFGKYGGTLDIDDMVLVKEGTSENLIANADFSARNIQGWSTNWNGPSYYLANDAYQSTGITQPSVVAQPSQQDDAYYTLQGVRVSHPTSGIFIHKGRKIVMK</sequence>
<evidence type="ECO:0000313" key="2">
    <source>
        <dbReference type="Proteomes" id="UP001206014"/>
    </source>
</evidence>
<organism evidence="1 2">
    <name type="scientific">Segatella copri</name>
    <dbReference type="NCBI Taxonomy" id="165179"/>
    <lineage>
        <taxon>Bacteria</taxon>
        <taxon>Pseudomonadati</taxon>
        <taxon>Bacteroidota</taxon>
        <taxon>Bacteroidia</taxon>
        <taxon>Bacteroidales</taxon>
        <taxon>Prevotellaceae</taxon>
        <taxon>Segatella</taxon>
    </lineage>
</organism>
<protein>
    <submittedName>
        <fullName evidence="1">Uncharacterized protein</fullName>
    </submittedName>
</protein>
<reference evidence="1" key="1">
    <citation type="submission" date="2022-07" db="EMBL/GenBank/DDBJ databases">
        <title>Prevotella copri.</title>
        <authorList>
            <person name="Yang C."/>
        </authorList>
    </citation>
    <scope>NUCLEOTIDE SEQUENCE</scope>
    <source>
        <strain evidence="1">HF88</strain>
    </source>
</reference>
<evidence type="ECO:0000313" key="1">
    <source>
        <dbReference type="EMBL" id="MCP9501490.1"/>
    </source>
</evidence>
<dbReference type="EMBL" id="JANDXR010000008">
    <property type="protein sequence ID" value="MCP9501490.1"/>
    <property type="molecule type" value="Genomic_DNA"/>
</dbReference>
<dbReference type="AlphaFoldDB" id="A0AAW5I245"/>
<dbReference type="Gene3D" id="2.60.120.260">
    <property type="entry name" value="Galactose-binding domain-like"/>
    <property type="match status" value="1"/>
</dbReference>
<dbReference type="SUPFAM" id="SSF49785">
    <property type="entry name" value="Galactose-binding domain-like"/>
    <property type="match status" value="1"/>
</dbReference>